<dbReference type="InterPro" id="IPR044946">
    <property type="entry name" value="Restrct_endonuc_typeI_TRD_sf"/>
</dbReference>
<dbReference type="Pfam" id="PF01420">
    <property type="entry name" value="Methylase_S"/>
    <property type="match status" value="2"/>
</dbReference>
<dbReference type="Proteomes" id="UP001596545">
    <property type="component" value="Unassembled WGS sequence"/>
</dbReference>
<dbReference type="InterPro" id="IPR000055">
    <property type="entry name" value="Restrct_endonuc_typeI_TRD"/>
</dbReference>
<reference evidence="6 7" key="1">
    <citation type="journal article" date="2019" name="Int. J. Syst. Evol. Microbiol.">
        <title>The Global Catalogue of Microorganisms (GCM) 10K type strain sequencing project: providing services to taxonomists for standard genome sequencing and annotation.</title>
        <authorList>
            <consortium name="The Broad Institute Genomics Platform"/>
            <consortium name="The Broad Institute Genome Sequencing Center for Infectious Disease"/>
            <person name="Wu L."/>
            <person name="Ma J."/>
        </authorList>
    </citation>
    <scope>NUCLEOTIDE SEQUENCE [LARGE SCALE GENOMIC DNA]</scope>
    <source>
        <strain evidence="6 7">CGMCC 1.12554</strain>
    </source>
</reference>
<dbReference type="AlphaFoldDB" id="A0ABD6AMH1"/>
<keyword evidence="3" id="KW-0238">DNA-binding</keyword>
<dbReference type="GO" id="GO:0016787">
    <property type="term" value="F:hydrolase activity"/>
    <property type="evidence" value="ECO:0007669"/>
    <property type="project" value="UniProtKB-KW"/>
</dbReference>
<dbReference type="GO" id="GO:0003677">
    <property type="term" value="F:DNA binding"/>
    <property type="evidence" value="ECO:0007669"/>
    <property type="project" value="UniProtKB-KW"/>
</dbReference>
<evidence type="ECO:0000313" key="7">
    <source>
        <dbReference type="Proteomes" id="UP001596545"/>
    </source>
</evidence>
<dbReference type="RefSeq" id="WP_256408221.1">
    <property type="nucleotide sequence ID" value="NZ_JANHDN010000002.1"/>
</dbReference>
<protein>
    <submittedName>
        <fullName evidence="6">Restriction endonuclease subunit S</fullName>
        <ecNumber evidence="6">3.1.21.-</ecNumber>
    </submittedName>
</protein>
<evidence type="ECO:0000256" key="3">
    <source>
        <dbReference type="ARBA" id="ARBA00023125"/>
    </source>
</evidence>
<dbReference type="GO" id="GO:0004519">
    <property type="term" value="F:endonuclease activity"/>
    <property type="evidence" value="ECO:0007669"/>
    <property type="project" value="UniProtKB-KW"/>
</dbReference>
<keyword evidence="6" id="KW-0255">Endonuclease</keyword>
<feature type="region of interest" description="Disordered" evidence="4">
    <location>
        <begin position="1"/>
        <end position="26"/>
    </location>
</feature>
<keyword evidence="2" id="KW-0680">Restriction system</keyword>
<evidence type="ECO:0000313" key="6">
    <source>
        <dbReference type="EMBL" id="MFC7325493.1"/>
    </source>
</evidence>
<feature type="compositionally biased region" description="Basic and acidic residues" evidence="4">
    <location>
        <begin position="1"/>
        <end position="12"/>
    </location>
</feature>
<dbReference type="PANTHER" id="PTHR30408">
    <property type="entry name" value="TYPE-1 RESTRICTION ENZYME ECOKI SPECIFICITY PROTEIN"/>
    <property type="match status" value="1"/>
</dbReference>
<comment type="caution">
    <text evidence="6">The sequence shown here is derived from an EMBL/GenBank/DDBJ whole genome shotgun (WGS) entry which is preliminary data.</text>
</comment>
<dbReference type="InterPro" id="IPR052021">
    <property type="entry name" value="Type-I_RS_S_subunit"/>
</dbReference>
<evidence type="ECO:0000256" key="4">
    <source>
        <dbReference type="SAM" id="MobiDB-lite"/>
    </source>
</evidence>
<feature type="domain" description="Type I restriction modification DNA specificity" evidence="5">
    <location>
        <begin position="170"/>
        <end position="216"/>
    </location>
</feature>
<dbReference type="EC" id="3.1.21.-" evidence="6"/>
<evidence type="ECO:0000259" key="5">
    <source>
        <dbReference type="Pfam" id="PF01420"/>
    </source>
</evidence>
<dbReference type="SUPFAM" id="SSF116734">
    <property type="entry name" value="DNA methylase specificity domain"/>
    <property type="match status" value="2"/>
</dbReference>
<keyword evidence="6" id="KW-0540">Nuclease</keyword>
<gene>
    <name evidence="6" type="ORF">ACFQMF_12980</name>
</gene>
<evidence type="ECO:0000256" key="1">
    <source>
        <dbReference type="ARBA" id="ARBA00010923"/>
    </source>
</evidence>
<dbReference type="Gene3D" id="3.90.220.20">
    <property type="entry name" value="DNA methylase specificity domains"/>
    <property type="match status" value="2"/>
</dbReference>
<sequence>MNKDSTLDRFLEESESSAESNNSELDPKVLTGVFDGWKKTPLAEVADDRENSFVDGPFGANLLSEEYYDEGFARTIKLQNIRSGRFINTNKKYITEEKFEELERHSAYPTEIAIAKMAKPVARACILPDFENQYILAAADVVKLDTGNGFSNMFIMYSLNSYPVWKQAYSRARGTGRKRINLNQLKEVQVPTPPLPEQRKIATVLYTVDQAIEKTEDTIQQTRRVQKGLEQHLFQKGLFNHSDIKEKRLVKLPDEWEFDQLSEHTMDSAFGPRFGSEKYNENGNIATLRTTDLDDQGHISFDTMPVADLEENEIEEHLLEPGDFIITRSGTTGIGTVWEGYDKPTIPGAFLIRFRLNDTLDPNFLKYYVNSSIGRKRVNRRAKGGVQKNLAGSDLLNMRFPIPTKEEQEEIVEVFSTIEDRIQYEQEYKSKLQRLKQGLQQDLLSGTVRTTDTNIEVPDEIAQHG</sequence>
<organism evidence="6 7">
    <name type="scientific">Halorubrum rutilum</name>
    <dbReference type="NCBI Taxonomy" id="1364933"/>
    <lineage>
        <taxon>Archaea</taxon>
        <taxon>Methanobacteriati</taxon>
        <taxon>Methanobacteriota</taxon>
        <taxon>Stenosarchaea group</taxon>
        <taxon>Halobacteria</taxon>
        <taxon>Halobacteriales</taxon>
        <taxon>Haloferacaceae</taxon>
        <taxon>Halorubrum</taxon>
    </lineage>
</organism>
<evidence type="ECO:0000256" key="2">
    <source>
        <dbReference type="ARBA" id="ARBA00022747"/>
    </source>
</evidence>
<dbReference type="EMBL" id="JBHTBL010000011">
    <property type="protein sequence ID" value="MFC7325493.1"/>
    <property type="molecule type" value="Genomic_DNA"/>
</dbReference>
<keyword evidence="6" id="KW-0378">Hydrolase</keyword>
<dbReference type="CDD" id="cd17517">
    <property type="entry name" value="RMtype1_S_EcoKI_StySPI-TRD2-CR2_like"/>
    <property type="match status" value="1"/>
</dbReference>
<dbReference type="Gene3D" id="1.10.287.1120">
    <property type="entry name" value="Bipartite methylase S protein"/>
    <property type="match status" value="1"/>
</dbReference>
<name>A0ABD6AMH1_9EURY</name>
<comment type="similarity">
    <text evidence="1">Belongs to the type-I restriction system S methylase family.</text>
</comment>
<keyword evidence="7" id="KW-1185">Reference proteome</keyword>
<accession>A0ABD6AMH1</accession>
<proteinExistence type="inferred from homology"/>
<dbReference type="GO" id="GO:0009307">
    <property type="term" value="P:DNA restriction-modification system"/>
    <property type="evidence" value="ECO:0007669"/>
    <property type="project" value="UniProtKB-KW"/>
</dbReference>
<feature type="domain" description="Type I restriction modification DNA specificity" evidence="5">
    <location>
        <begin position="255"/>
        <end position="433"/>
    </location>
</feature>
<dbReference type="PANTHER" id="PTHR30408:SF12">
    <property type="entry name" value="TYPE I RESTRICTION ENZYME MJAVIII SPECIFICITY SUBUNIT"/>
    <property type="match status" value="1"/>
</dbReference>